<keyword evidence="2" id="KW-1185">Reference proteome</keyword>
<dbReference type="AlphaFoldDB" id="A0A8S9WS50"/>
<dbReference type="Gene3D" id="3.60.10.10">
    <property type="entry name" value="Endonuclease/exonuclease/phosphatase"/>
    <property type="match status" value="1"/>
</dbReference>
<evidence type="ECO:0000313" key="1">
    <source>
        <dbReference type="EMBL" id="KAF6199019.1"/>
    </source>
</evidence>
<dbReference type="EMBL" id="WIXP02000015">
    <property type="protein sequence ID" value="KAF6199019.1"/>
    <property type="molecule type" value="Genomic_DNA"/>
</dbReference>
<evidence type="ECO:0000313" key="2">
    <source>
        <dbReference type="Proteomes" id="UP000466442"/>
    </source>
</evidence>
<gene>
    <name evidence="1" type="ORF">GE061_007042</name>
</gene>
<organism evidence="1 2">
    <name type="scientific">Apolygus lucorum</name>
    <name type="common">Small green plant bug</name>
    <name type="synonym">Lygocoris lucorum</name>
    <dbReference type="NCBI Taxonomy" id="248454"/>
    <lineage>
        <taxon>Eukaryota</taxon>
        <taxon>Metazoa</taxon>
        <taxon>Ecdysozoa</taxon>
        <taxon>Arthropoda</taxon>
        <taxon>Hexapoda</taxon>
        <taxon>Insecta</taxon>
        <taxon>Pterygota</taxon>
        <taxon>Neoptera</taxon>
        <taxon>Paraneoptera</taxon>
        <taxon>Hemiptera</taxon>
        <taxon>Heteroptera</taxon>
        <taxon>Panheteroptera</taxon>
        <taxon>Cimicomorpha</taxon>
        <taxon>Miridae</taxon>
        <taxon>Mirini</taxon>
        <taxon>Apolygus</taxon>
    </lineage>
</organism>
<proteinExistence type="predicted"/>
<comment type="caution">
    <text evidence="1">The sequence shown here is derived from an EMBL/GenBank/DDBJ whole genome shotgun (WGS) entry which is preliminary data.</text>
</comment>
<reference evidence="1" key="1">
    <citation type="journal article" date="2021" name="Mol. Ecol. Resour.">
        <title>Apolygus lucorum genome provides insights into omnivorousness and mesophyll feeding.</title>
        <authorList>
            <person name="Liu Y."/>
            <person name="Liu H."/>
            <person name="Wang H."/>
            <person name="Huang T."/>
            <person name="Liu B."/>
            <person name="Yang B."/>
            <person name="Yin L."/>
            <person name="Li B."/>
            <person name="Zhang Y."/>
            <person name="Zhang S."/>
            <person name="Jiang F."/>
            <person name="Zhang X."/>
            <person name="Ren Y."/>
            <person name="Wang B."/>
            <person name="Wang S."/>
            <person name="Lu Y."/>
            <person name="Wu K."/>
            <person name="Fan W."/>
            <person name="Wang G."/>
        </authorList>
    </citation>
    <scope>NUCLEOTIDE SEQUENCE</scope>
    <source>
        <strain evidence="1">12Hb</strain>
    </source>
</reference>
<dbReference type="SUPFAM" id="SSF56219">
    <property type="entry name" value="DNase I-like"/>
    <property type="match status" value="1"/>
</dbReference>
<evidence type="ECO:0008006" key="3">
    <source>
        <dbReference type="Google" id="ProtNLM"/>
    </source>
</evidence>
<dbReference type="InterPro" id="IPR036691">
    <property type="entry name" value="Endo/exonu/phosph_ase_sf"/>
</dbReference>
<accession>A0A8S9WS50</accession>
<dbReference type="OrthoDB" id="6630497at2759"/>
<protein>
    <recommendedName>
        <fullName evidence="3">Endonuclease/exonuclease/phosphatase domain-containing protein</fullName>
    </recommendedName>
</protein>
<sequence length="133" mass="14213">MVAESTSLPRLGPPINSLVHLLVSPTLTASDCLQDYKTTTAPTLYGLLQLDVGLRDLVAAKITLTEGNRREHLIAASAYLPGDSPLGPPPPEVAHLVEKCKDENVQLLIGMDANAHHLAWGSTNTNNRDSALI</sequence>
<dbReference type="Proteomes" id="UP000466442">
    <property type="component" value="Unassembled WGS sequence"/>
</dbReference>
<name>A0A8S9WS50_APOLU</name>